<organism evidence="3 4">
    <name type="scientific">Paracoccus cavernae</name>
    <dbReference type="NCBI Taxonomy" id="1571207"/>
    <lineage>
        <taxon>Bacteria</taxon>
        <taxon>Pseudomonadati</taxon>
        <taxon>Pseudomonadota</taxon>
        <taxon>Alphaproteobacteria</taxon>
        <taxon>Rhodobacterales</taxon>
        <taxon>Paracoccaceae</taxon>
        <taxon>Paracoccus</taxon>
    </lineage>
</organism>
<dbReference type="SUPFAM" id="SSF54631">
    <property type="entry name" value="CBS-domain pair"/>
    <property type="match status" value="1"/>
</dbReference>
<keyword evidence="4" id="KW-1185">Reference proteome</keyword>
<evidence type="ECO:0000313" key="4">
    <source>
        <dbReference type="Proteomes" id="UP001243846"/>
    </source>
</evidence>
<evidence type="ECO:0000313" key="3">
    <source>
        <dbReference type="EMBL" id="MDN3710723.1"/>
    </source>
</evidence>
<dbReference type="Pfam" id="PF00571">
    <property type="entry name" value="CBS"/>
    <property type="match status" value="1"/>
</dbReference>
<dbReference type="Gene3D" id="3.10.580.10">
    <property type="entry name" value="CBS-domain"/>
    <property type="match status" value="1"/>
</dbReference>
<proteinExistence type="predicted"/>
<feature type="domain" description="CBS" evidence="2">
    <location>
        <begin position="1"/>
        <end position="56"/>
    </location>
</feature>
<name>A0ABT8D469_9RHOB</name>
<gene>
    <name evidence="3" type="ORF">QWZ10_00740</name>
</gene>
<dbReference type="InterPro" id="IPR000644">
    <property type="entry name" value="CBS_dom"/>
</dbReference>
<dbReference type="EMBL" id="JAUFRC010000001">
    <property type="protein sequence ID" value="MDN3710723.1"/>
    <property type="molecule type" value="Genomic_DNA"/>
</dbReference>
<dbReference type="Proteomes" id="UP001243846">
    <property type="component" value="Unassembled WGS sequence"/>
</dbReference>
<dbReference type="InterPro" id="IPR046342">
    <property type="entry name" value="CBS_dom_sf"/>
</dbReference>
<accession>A0ABT8D469</accession>
<evidence type="ECO:0000259" key="2">
    <source>
        <dbReference type="PROSITE" id="PS51371"/>
    </source>
</evidence>
<reference evidence="4" key="1">
    <citation type="journal article" date="2019" name="Int. J. Syst. Evol. Microbiol.">
        <title>The Global Catalogue of Microorganisms (GCM) 10K type strain sequencing project: providing services to taxonomists for standard genome sequencing and annotation.</title>
        <authorList>
            <consortium name="The Broad Institute Genomics Platform"/>
            <consortium name="The Broad Institute Genome Sequencing Center for Infectious Disease"/>
            <person name="Wu L."/>
            <person name="Ma J."/>
        </authorList>
    </citation>
    <scope>NUCLEOTIDE SEQUENCE [LARGE SCALE GENOMIC DNA]</scope>
    <source>
        <strain evidence="4">CECT 8482</strain>
    </source>
</reference>
<sequence length="58" mass="6262">MRSDGPRLAADSPATALLPLLAEGLREAVPILEQGRVVGIVTRTDLVARLEEELVRRA</sequence>
<keyword evidence="1" id="KW-0129">CBS domain</keyword>
<evidence type="ECO:0000256" key="1">
    <source>
        <dbReference type="PROSITE-ProRule" id="PRU00703"/>
    </source>
</evidence>
<comment type="caution">
    <text evidence="3">The sequence shown here is derived from an EMBL/GenBank/DDBJ whole genome shotgun (WGS) entry which is preliminary data.</text>
</comment>
<protein>
    <submittedName>
        <fullName evidence="3">CBS domain-containing protein</fullName>
    </submittedName>
</protein>
<dbReference type="PROSITE" id="PS51371">
    <property type="entry name" value="CBS"/>
    <property type="match status" value="1"/>
</dbReference>